<evidence type="ECO:0000256" key="1">
    <source>
        <dbReference type="PROSITE-ProRule" id="PRU00278"/>
    </source>
</evidence>
<gene>
    <name evidence="4" type="ordered locus">FSU_0013</name>
</gene>
<dbReference type="GO" id="GO:0003755">
    <property type="term" value="F:peptidyl-prolyl cis-trans isomerase activity"/>
    <property type="evidence" value="ECO:0007669"/>
    <property type="project" value="UniProtKB-KW"/>
</dbReference>
<dbReference type="PROSITE" id="PS50198">
    <property type="entry name" value="PPIC_PPIASE_2"/>
    <property type="match status" value="1"/>
</dbReference>
<dbReference type="InterPro" id="IPR046357">
    <property type="entry name" value="PPIase_dom_sf"/>
</dbReference>
<dbReference type="HOGENOM" id="CLU_409247_0_0_0"/>
<name>D9S491_FIBSS</name>
<feature type="domain" description="PpiC" evidence="3">
    <location>
        <begin position="293"/>
        <end position="398"/>
    </location>
</feature>
<dbReference type="SUPFAM" id="SSF109998">
    <property type="entry name" value="Triger factor/SurA peptide-binding domain-like"/>
    <property type="match status" value="1"/>
</dbReference>
<evidence type="ECO:0000313" key="4">
    <source>
        <dbReference type="EMBL" id="ADL24974.1"/>
    </source>
</evidence>
<keyword evidence="2" id="KW-0812">Transmembrane</keyword>
<keyword evidence="2" id="KW-0472">Membrane</keyword>
<protein>
    <submittedName>
        <fullName evidence="4">PPIC-type PPIASE domain protein</fullName>
    </submittedName>
</protein>
<dbReference type="Pfam" id="PF13623">
    <property type="entry name" value="SurA_N_2"/>
    <property type="match status" value="1"/>
</dbReference>
<dbReference type="InterPro" id="IPR000297">
    <property type="entry name" value="PPIase_PpiC"/>
</dbReference>
<evidence type="ECO:0000256" key="2">
    <source>
        <dbReference type="SAM" id="Phobius"/>
    </source>
</evidence>
<dbReference type="Gene3D" id="3.10.50.40">
    <property type="match status" value="1"/>
</dbReference>
<dbReference type="eggNOG" id="COG0760">
    <property type="taxonomic scope" value="Bacteria"/>
</dbReference>
<keyword evidence="1" id="KW-0413">Isomerase</keyword>
<organism evidence="4 5">
    <name type="scientific">Fibrobacter succinogenes (strain ATCC 19169 / S85)</name>
    <dbReference type="NCBI Taxonomy" id="59374"/>
    <lineage>
        <taxon>Bacteria</taxon>
        <taxon>Pseudomonadati</taxon>
        <taxon>Fibrobacterota</taxon>
        <taxon>Fibrobacteria</taxon>
        <taxon>Fibrobacterales</taxon>
        <taxon>Fibrobacteraceae</taxon>
        <taxon>Fibrobacter</taxon>
    </lineage>
</organism>
<dbReference type="InterPro" id="IPR027304">
    <property type="entry name" value="Trigger_fact/SurA_dom_sf"/>
</dbReference>
<accession>D9S491</accession>
<dbReference type="PANTHER" id="PTHR47245">
    <property type="entry name" value="PEPTIDYLPROLYL ISOMERASE"/>
    <property type="match status" value="1"/>
</dbReference>
<dbReference type="EMBL" id="CP002158">
    <property type="protein sequence ID" value="ADL24974.1"/>
    <property type="molecule type" value="Genomic_DNA"/>
</dbReference>
<proteinExistence type="predicted"/>
<dbReference type="Proteomes" id="UP000000517">
    <property type="component" value="Chromosome"/>
</dbReference>
<dbReference type="SUPFAM" id="SSF54534">
    <property type="entry name" value="FKBP-like"/>
    <property type="match status" value="1"/>
</dbReference>
<sequence>MACNFNKIKCKHFFLLFFGRQNFNGVVSMLTWINEKAKWVIVIFAAGIAIGLLAMDRVPDQGRSYPIGIVNDTKISYTDFDSRVKMIVQNQYQNQHLDDEQYSQLRAQVFSSFVRQALFAEQYEKAELSASVAELKNEFKRNSDAVRARLVQEAQARLYAIQQQATSQEDLIQRSQAYLASLPKFLTDTTFNKADYDAWIETPAAYRWSAMLSLEDEMKNNSIPARQLQTLVGASVHPTSLEAKWSVERRMTDYELQVAVAPSSAFVVDSNSVDSVMVAGYFNAHIDSFFVQKDAAQFQYVSIPVEATAGDDASIREYAMTLYYQLTDSSSTTTFEDMARVSSEDPGSAEKGGILSEDFVGRGSYVKPFEEAAFALDSGKISEPVRSQFGYHIIKSYGNVKNAKGEVEKVKVGHILLTVTASSNTIDSLEKILTNIKKDVDAGSDLLTEAQARGLEVKTSEWVSRDGNIGAFGYLKGLASFAWPNENLPKEESEISGVLRNNKWVVIAKKIGSFTAGERSLPLYYNDIKETLLKQKAGKAAEAYLSSVAAQVKEWNPADTAAKIEKVELETKNASVDGFVPGFGYGNAQIARVVGKAKAGEWTAPVVAENGAVMVKVVSKKTPKVEEVEEAIKQDVDNSYRFGVMTAFNDYVTSLEASTPVKSNLDLFYRD</sequence>
<dbReference type="PANTHER" id="PTHR47245:SF2">
    <property type="entry name" value="PEPTIDYL-PROLYL CIS-TRANS ISOMERASE HP_0175-RELATED"/>
    <property type="match status" value="1"/>
</dbReference>
<dbReference type="InterPro" id="IPR050245">
    <property type="entry name" value="PrsA_foldase"/>
</dbReference>
<dbReference type="KEGG" id="fsc:FSU_0013"/>
<reference evidence="5" key="1">
    <citation type="submission" date="2010-08" db="EMBL/GenBank/DDBJ databases">
        <title>Complete sequence of Fibrobacter succinogenes subsp. succinogenes S85.</title>
        <authorList>
            <person name="Durkin A.S."/>
            <person name="Nelson K.E."/>
            <person name="Morrison M."/>
            <person name="Forsberg C.W."/>
            <person name="Wilson D.B."/>
            <person name="Russell J.B."/>
            <person name="Cann I.K.O."/>
            <person name="Mackie R.I."/>
            <person name="White B.A."/>
        </authorList>
    </citation>
    <scope>NUCLEOTIDE SEQUENCE [LARGE SCALE GENOMIC DNA]</scope>
    <source>
        <strain evidence="5">ATCC 19169 / S85</strain>
    </source>
</reference>
<keyword evidence="1" id="KW-0697">Rotamase</keyword>
<dbReference type="STRING" id="59374.FSU_0013"/>
<dbReference type="AlphaFoldDB" id="D9S491"/>
<keyword evidence="2" id="KW-1133">Transmembrane helix</keyword>
<evidence type="ECO:0000313" key="5">
    <source>
        <dbReference type="Proteomes" id="UP000000517"/>
    </source>
</evidence>
<evidence type="ECO:0000259" key="3">
    <source>
        <dbReference type="PROSITE" id="PS50198"/>
    </source>
</evidence>
<feature type="transmembrane region" description="Helical" evidence="2">
    <location>
        <begin position="39"/>
        <end position="55"/>
    </location>
</feature>
<dbReference type="Pfam" id="PF00639">
    <property type="entry name" value="Rotamase"/>
    <property type="match status" value="1"/>
</dbReference>